<feature type="transmembrane region" description="Helical" evidence="1">
    <location>
        <begin position="245"/>
        <end position="262"/>
    </location>
</feature>
<accession>A0ABW3EGR2</accession>
<feature type="transmembrane region" description="Helical" evidence="1">
    <location>
        <begin position="73"/>
        <end position="94"/>
    </location>
</feature>
<evidence type="ECO:0008006" key="4">
    <source>
        <dbReference type="Google" id="ProtNLM"/>
    </source>
</evidence>
<gene>
    <name evidence="2" type="ORF">ACFQZ7_12870</name>
</gene>
<name>A0ABW3EGR2_9LACO</name>
<feature type="transmembrane region" description="Helical" evidence="1">
    <location>
        <begin position="416"/>
        <end position="437"/>
    </location>
</feature>
<dbReference type="RefSeq" id="WP_137637334.1">
    <property type="nucleotide sequence ID" value="NZ_BJDN01000007.1"/>
</dbReference>
<proteinExistence type="predicted"/>
<keyword evidence="3" id="KW-1185">Reference proteome</keyword>
<comment type="caution">
    <text evidence="2">The sequence shown here is derived from an EMBL/GenBank/DDBJ whole genome shotgun (WGS) entry which is preliminary data.</text>
</comment>
<evidence type="ECO:0000313" key="2">
    <source>
        <dbReference type="EMBL" id="MFD0898607.1"/>
    </source>
</evidence>
<evidence type="ECO:0000313" key="3">
    <source>
        <dbReference type="Proteomes" id="UP001597104"/>
    </source>
</evidence>
<dbReference type="EMBL" id="JBHTIO010000057">
    <property type="protein sequence ID" value="MFD0898607.1"/>
    <property type="molecule type" value="Genomic_DNA"/>
</dbReference>
<keyword evidence="1" id="KW-1133">Transmembrane helix</keyword>
<feature type="transmembrane region" description="Helical" evidence="1">
    <location>
        <begin position="187"/>
        <end position="208"/>
    </location>
</feature>
<evidence type="ECO:0000256" key="1">
    <source>
        <dbReference type="SAM" id="Phobius"/>
    </source>
</evidence>
<feature type="transmembrane region" description="Helical" evidence="1">
    <location>
        <begin position="36"/>
        <end position="53"/>
    </location>
</feature>
<feature type="transmembrane region" description="Helical" evidence="1">
    <location>
        <begin position="443"/>
        <end position="461"/>
    </location>
</feature>
<reference evidence="3" key="1">
    <citation type="journal article" date="2019" name="Int. J. Syst. Evol. Microbiol.">
        <title>The Global Catalogue of Microorganisms (GCM) 10K type strain sequencing project: providing services to taxonomists for standard genome sequencing and annotation.</title>
        <authorList>
            <consortium name="The Broad Institute Genomics Platform"/>
            <consortium name="The Broad Institute Genome Sequencing Center for Infectious Disease"/>
            <person name="Wu L."/>
            <person name="Ma J."/>
        </authorList>
    </citation>
    <scope>NUCLEOTIDE SEQUENCE [LARGE SCALE GENOMIC DNA]</scope>
    <source>
        <strain evidence="3">CCM 8925</strain>
    </source>
</reference>
<protein>
    <recommendedName>
        <fullName evidence="4">Integral membrane protein</fullName>
    </recommendedName>
</protein>
<keyword evidence="1" id="KW-0812">Transmembrane</keyword>
<feature type="transmembrane region" description="Helical" evidence="1">
    <location>
        <begin position="12"/>
        <end position="30"/>
    </location>
</feature>
<dbReference type="Proteomes" id="UP001597104">
    <property type="component" value="Unassembled WGS sequence"/>
</dbReference>
<sequence length="513" mass="57992">MGIFIRHVLDRMILGLVALTLVGAMVSTNLINTRQFGLILTTVFVLAFILIGLRVPQARLIKWLAWLKQPWFLILLVSGYQIALLIGLSTQVGYDAGTVLSTAMGAHNDYYFSVNPNNLGLLFIERVLFLLAQALGLANFKLILNGVNLVLIDAAIFLIGLTLKTYLHKKQHWSLLPLCFLLAPWIVVFYSDTAVLVFVALMILLVYTGAQRVKQPAYPLKKLIGFSLLFGGATFFAYILKPSAIIFVLAVVLELLYCLVWSPQKQYWRALLFSRRVLILFAVTWLTFGGLKLTEQVILSQQTLVSVNQEKAMLPSHFVLMGMNPKTGGGYSGADYNRSSSYPDPKSQQRANLRLIKQRLQHFGVVGYIKFLIHKNYNNSSDGTLGWSNDNQLGEPSLKQHHFIRSFFFIYGSRQAVYFVAAQIIWIGILLGVIFSWLDSSVFARSLRLSLFGTLLFLLLFEGGRSRYLIQALPMIYILAVIGWTRVGASHLLTLDWRVGDRLVTHLFRRREY</sequence>
<feature type="transmembrane region" description="Helical" evidence="1">
    <location>
        <begin position="220"/>
        <end position="239"/>
    </location>
</feature>
<feature type="transmembrane region" description="Helical" evidence="1">
    <location>
        <begin position="468"/>
        <end position="487"/>
    </location>
</feature>
<keyword evidence="1" id="KW-0472">Membrane</keyword>
<organism evidence="2 3">
    <name type="scientific">Loigolactobacillus binensis</name>
    <dbReference type="NCBI Taxonomy" id="2559922"/>
    <lineage>
        <taxon>Bacteria</taxon>
        <taxon>Bacillati</taxon>
        <taxon>Bacillota</taxon>
        <taxon>Bacilli</taxon>
        <taxon>Lactobacillales</taxon>
        <taxon>Lactobacillaceae</taxon>
        <taxon>Loigolactobacillus</taxon>
    </lineage>
</organism>
<feature type="transmembrane region" description="Helical" evidence="1">
    <location>
        <begin position="119"/>
        <end position="140"/>
    </location>
</feature>